<evidence type="ECO:0000313" key="2">
    <source>
        <dbReference type="Proteomes" id="UP000188533"/>
    </source>
</evidence>
<comment type="caution">
    <text evidence="1">The sequence shown here is derived from an EMBL/GenBank/DDBJ whole genome shotgun (WGS) entry which is preliminary data.</text>
</comment>
<dbReference type="Proteomes" id="UP000188533">
    <property type="component" value="Unassembled WGS sequence"/>
</dbReference>
<gene>
    <name evidence="1" type="ORF">LENED_004579</name>
</gene>
<reference evidence="1 2" key="2">
    <citation type="submission" date="2017-02" db="EMBL/GenBank/DDBJ databases">
        <title>A genome survey and senescence transcriptome analysis in Lentinula edodes.</title>
        <authorList>
            <person name="Sakamoto Y."/>
            <person name="Nakade K."/>
            <person name="Sato S."/>
            <person name="Yoshida Y."/>
            <person name="Miyazaki K."/>
            <person name="Natsume S."/>
            <person name="Konno N."/>
        </authorList>
    </citation>
    <scope>NUCLEOTIDE SEQUENCE [LARGE SCALE GENOMIC DNA]</scope>
    <source>
        <strain evidence="1 2">NBRC 111202</strain>
    </source>
</reference>
<organism evidence="1 2">
    <name type="scientific">Lentinula edodes</name>
    <name type="common">Shiitake mushroom</name>
    <name type="synonym">Lentinus edodes</name>
    <dbReference type="NCBI Taxonomy" id="5353"/>
    <lineage>
        <taxon>Eukaryota</taxon>
        <taxon>Fungi</taxon>
        <taxon>Dikarya</taxon>
        <taxon>Basidiomycota</taxon>
        <taxon>Agaricomycotina</taxon>
        <taxon>Agaricomycetes</taxon>
        <taxon>Agaricomycetidae</taxon>
        <taxon>Agaricales</taxon>
        <taxon>Marasmiineae</taxon>
        <taxon>Omphalotaceae</taxon>
        <taxon>Lentinula</taxon>
    </lineage>
</organism>
<dbReference type="EMBL" id="BDGU01000118">
    <property type="protein sequence ID" value="GAW02899.1"/>
    <property type="molecule type" value="Genomic_DNA"/>
</dbReference>
<reference evidence="1 2" key="1">
    <citation type="submission" date="2016-08" db="EMBL/GenBank/DDBJ databases">
        <authorList>
            <consortium name="Lentinula edodes genome sequencing consortium"/>
            <person name="Sakamoto Y."/>
            <person name="Nakade K."/>
            <person name="Sato S."/>
            <person name="Yoshida Y."/>
            <person name="Miyazaki K."/>
            <person name="Natsume S."/>
            <person name="Konno N."/>
        </authorList>
    </citation>
    <scope>NUCLEOTIDE SEQUENCE [LARGE SCALE GENOMIC DNA]</scope>
    <source>
        <strain evidence="1 2">NBRC 111202</strain>
    </source>
</reference>
<sequence length="82" mass="9325">MFSAFHSFRDNPVHSVDSFTSGYIPRDRIVFAVRFGVRRSPARLNKLSSRRHRAREPLCCKITKGVYSADAAVQLPYPARVS</sequence>
<keyword evidence="2" id="KW-1185">Reference proteome</keyword>
<evidence type="ECO:0000313" key="1">
    <source>
        <dbReference type="EMBL" id="GAW02899.1"/>
    </source>
</evidence>
<dbReference type="AlphaFoldDB" id="A0A1Q3E791"/>
<accession>A0A1Q3E791</accession>
<protein>
    <submittedName>
        <fullName evidence="1">Uncharacterized protein</fullName>
    </submittedName>
</protein>
<proteinExistence type="predicted"/>
<name>A0A1Q3E791_LENED</name>